<dbReference type="Proteomes" id="UP000824998">
    <property type="component" value="Unassembled WGS sequence"/>
</dbReference>
<feature type="region of interest" description="Disordered" evidence="1">
    <location>
        <begin position="1"/>
        <end position="104"/>
    </location>
</feature>
<organism evidence="2 3">
    <name type="scientific">Amylocarpus encephaloides</name>
    <dbReference type="NCBI Taxonomy" id="45428"/>
    <lineage>
        <taxon>Eukaryota</taxon>
        <taxon>Fungi</taxon>
        <taxon>Dikarya</taxon>
        <taxon>Ascomycota</taxon>
        <taxon>Pezizomycotina</taxon>
        <taxon>Leotiomycetes</taxon>
        <taxon>Helotiales</taxon>
        <taxon>Helotiales incertae sedis</taxon>
        <taxon>Amylocarpus</taxon>
    </lineage>
</organism>
<dbReference type="AlphaFoldDB" id="A0A9P7YMZ0"/>
<evidence type="ECO:0000313" key="3">
    <source>
        <dbReference type="Proteomes" id="UP000824998"/>
    </source>
</evidence>
<reference evidence="2" key="1">
    <citation type="journal article" date="2021" name="IMA Fungus">
        <title>Genomic characterization of three marine fungi, including Emericellopsis atlantica sp. nov. with signatures of a generalist lifestyle and marine biomass degradation.</title>
        <authorList>
            <person name="Hagestad O.C."/>
            <person name="Hou L."/>
            <person name="Andersen J.H."/>
            <person name="Hansen E.H."/>
            <person name="Altermark B."/>
            <person name="Li C."/>
            <person name="Kuhnert E."/>
            <person name="Cox R.J."/>
            <person name="Crous P.W."/>
            <person name="Spatafora J.W."/>
            <person name="Lail K."/>
            <person name="Amirebrahimi M."/>
            <person name="Lipzen A."/>
            <person name="Pangilinan J."/>
            <person name="Andreopoulos W."/>
            <person name="Hayes R.D."/>
            <person name="Ng V."/>
            <person name="Grigoriev I.V."/>
            <person name="Jackson S.A."/>
            <person name="Sutton T.D.S."/>
            <person name="Dobson A.D.W."/>
            <person name="Rama T."/>
        </authorList>
    </citation>
    <scope>NUCLEOTIDE SEQUENCE</scope>
    <source>
        <strain evidence="2">TRa018bII</strain>
    </source>
</reference>
<proteinExistence type="predicted"/>
<feature type="non-terminal residue" evidence="2">
    <location>
        <position position="126"/>
    </location>
</feature>
<dbReference type="EMBL" id="MU251416">
    <property type="protein sequence ID" value="KAG9236045.1"/>
    <property type="molecule type" value="Genomic_DNA"/>
</dbReference>
<dbReference type="OrthoDB" id="3556682at2759"/>
<comment type="caution">
    <text evidence="2">The sequence shown here is derived from an EMBL/GenBank/DDBJ whole genome shotgun (WGS) entry which is preliminary data.</text>
</comment>
<feature type="compositionally biased region" description="Basic residues" evidence="1">
    <location>
        <begin position="9"/>
        <end position="19"/>
    </location>
</feature>
<keyword evidence="3" id="KW-1185">Reference proteome</keyword>
<accession>A0A9P7YMZ0</accession>
<feature type="compositionally biased region" description="Polar residues" evidence="1">
    <location>
        <begin position="56"/>
        <end position="93"/>
    </location>
</feature>
<sequence length="126" mass="14441">MLSNPTKNLHNRQRQHRRQNSTPTAFDPVKANTLPNIQKHGAHRRGMSLDQRRRQTPPQDVTQQRLVRPGQQFSLDNDENYLSSPAVPQQRQSVDGGDINYGETQQSQYNYSAPINGLTYVNMNNN</sequence>
<protein>
    <submittedName>
        <fullName evidence="2">Uncharacterized protein</fullName>
    </submittedName>
</protein>
<evidence type="ECO:0000313" key="2">
    <source>
        <dbReference type="EMBL" id="KAG9236045.1"/>
    </source>
</evidence>
<gene>
    <name evidence="2" type="ORF">BJ875DRAFT_359241</name>
</gene>
<name>A0A9P7YMZ0_9HELO</name>
<evidence type="ECO:0000256" key="1">
    <source>
        <dbReference type="SAM" id="MobiDB-lite"/>
    </source>
</evidence>